<dbReference type="PROSITE" id="PS52004">
    <property type="entry name" value="KS3_2"/>
    <property type="match status" value="1"/>
</dbReference>
<protein>
    <submittedName>
        <fullName evidence="7">Acyltransferase domain-containing protein</fullName>
    </submittedName>
</protein>
<dbReference type="InterPro" id="IPR016036">
    <property type="entry name" value="Malonyl_transacylase_ACP-bd"/>
</dbReference>
<evidence type="ECO:0000259" key="6">
    <source>
        <dbReference type="PROSITE" id="PS52004"/>
    </source>
</evidence>
<dbReference type="PROSITE" id="PS00606">
    <property type="entry name" value="KS3_1"/>
    <property type="match status" value="1"/>
</dbReference>
<evidence type="ECO:0000256" key="2">
    <source>
        <dbReference type="ARBA" id="ARBA00022553"/>
    </source>
</evidence>
<dbReference type="InterPro" id="IPR016035">
    <property type="entry name" value="Acyl_Trfase/lysoPLipase"/>
</dbReference>
<comment type="caution">
    <text evidence="7">The sequence shown here is derived from an EMBL/GenBank/DDBJ whole genome shotgun (WGS) entry which is preliminary data.</text>
</comment>
<dbReference type="PANTHER" id="PTHR43775">
    <property type="entry name" value="FATTY ACID SYNTHASE"/>
    <property type="match status" value="1"/>
</dbReference>
<evidence type="ECO:0000256" key="4">
    <source>
        <dbReference type="SAM" id="Coils"/>
    </source>
</evidence>
<dbReference type="InterPro" id="IPR036736">
    <property type="entry name" value="ACP-like_sf"/>
</dbReference>
<dbReference type="CDD" id="cd00833">
    <property type="entry name" value="PKS"/>
    <property type="match status" value="1"/>
</dbReference>
<keyword evidence="1" id="KW-0596">Phosphopantetheine</keyword>
<dbReference type="InterPro" id="IPR014043">
    <property type="entry name" value="Acyl_transferase_dom"/>
</dbReference>
<dbReference type="Gene3D" id="3.30.70.3290">
    <property type="match status" value="1"/>
</dbReference>
<proteinExistence type="predicted"/>
<keyword evidence="4" id="KW-0175">Coiled coil</keyword>
<dbReference type="SMART" id="SM00825">
    <property type="entry name" value="PKS_KS"/>
    <property type="match status" value="1"/>
</dbReference>
<dbReference type="PROSITE" id="PS00012">
    <property type="entry name" value="PHOSPHOPANTETHEINE"/>
    <property type="match status" value="1"/>
</dbReference>
<evidence type="ECO:0000259" key="5">
    <source>
        <dbReference type="PROSITE" id="PS50075"/>
    </source>
</evidence>
<dbReference type="PROSITE" id="PS50075">
    <property type="entry name" value="CARRIER"/>
    <property type="match status" value="1"/>
</dbReference>
<dbReference type="PANTHER" id="PTHR43775:SF37">
    <property type="entry name" value="SI:DKEY-61P9.11"/>
    <property type="match status" value="1"/>
</dbReference>
<dbReference type="SMART" id="SM01294">
    <property type="entry name" value="PKS_PP_betabranch"/>
    <property type="match status" value="1"/>
</dbReference>
<gene>
    <name evidence="7" type="ORF">FHK98_02200</name>
</gene>
<feature type="coiled-coil region" evidence="4">
    <location>
        <begin position="6"/>
        <end position="33"/>
    </location>
</feature>
<dbReference type="EMBL" id="VDFG01000159">
    <property type="protein sequence ID" value="MBA4464726.1"/>
    <property type="molecule type" value="Genomic_DNA"/>
</dbReference>
<dbReference type="InterPro" id="IPR020841">
    <property type="entry name" value="PKS_Beta-ketoAc_synthase_dom"/>
</dbReference>
<evidence type="ECO:0000256" key="3">
    <source>
        <dbReference type="ARBA" id="ARBA00022679"/>
    </source>
</evidence>
<dbReference type="FunFam" id="3.40.366.10:FF:000002">
    <property type="entry name" value="Probable polyketide synthase 2"/>
    <property type="match status" value="1"/>
</dbReference>
<dbReference type="SUPFAM" id="SSF55048">
    <property type="entry name" value="Probable ACP-binding domain of malonyl-CoA ACP transacylase"/>
    <property type="match status" value="1"/>
</dbReference>
<sequence length="1357" mass="148969">MNALSENQVTSIVKKALNKIEELQAELDRLKYAQREPIAIIGMGCRFPGADTPEAFWKLLHNGVDAIQEIPKSRWDIDDYYDPTPATPGKMYTRFGGFLDQIAAFDPEFFRISTREAISLDPQQRLLLEVSWEALERAGLTGNKLTTQTGVFVGISESDYRDLIMRNGSDLDVYSGSGNCHSTASGRLSYYLGLTGPNLSLDTACSSSLVCVALAVKSLRQQECDLALAGGVQIQVIPDGFIKACQSRMLSPDGRCKTFDFQADGYARAEGCGMVVLKRLSDAIADNDNILALIRGAAVNHDGYTSGLTVPSGTSQRAVIQQALADAGIHPDQISYIEAHGTGTSLGDPIEMGAIGQVFGQRSQMLFVGSVKTNIGHTEAAAGIAGLIKVVLSMQHGEIPANLHFDQPSPYINWDQLPVSIPTETIPWSTSDRFAGVSSFGFSGTNSHIVLEAAPNIEQPTDDINQTPHILTLAAKTPAALQELARRYATQIETSPDVPLADICFTAHIGRKHFKHRFAVVTESKEQLRLQLDAFAQSGGVGREVKSLPKIAFLFTGQGSQYVGMGRQLYENQPTFRKALAHCDDILRAGAYFDRSLLSILYPEGKSEAIHQTAYTQPALFALEYAIAQLWHSWGIKPDIVMGHSVGEYVAACVAGIFSLEDGLKLIATRGRLMQSLPQDGTMVSSLASEARIQEAITPYRDDVSIAGINGTESVVISGKRTSVMAIAEQLATVGIKTRQLTVSHAFHSPLMTPILDEFRQVAASITYHQPKLLLVSNVSGKVAGPEITRPDYWVRHVREAVRFADGVRTLNEQGVNIFLEIGSTATLLGMALRVNEEDSNASKGTSSCYLPSLRESQKDCQQMFTSLGELYVHGYDIDWGAFNRGYQGRKVILPTYPFQRQRYWLPDPKLAQSSDLDTFQAQSSASSQNPSAVSTLLMEYLQAGDVQSLVGLLDDERKLSAAERIALPSILEFLVEEQQRQISSTTTPQTVLQKISQTSHEDRYEILKNLIKSEIETIIKSVPSDEQMFSDLGIDSLMAIELRNKLRSAIGLELPVAIVFDHPTIKQLTNFVLDRIVPQADQKDVPTESLFASKQEISVEEQSFAITKLGLSPASHSLHLPPWTVRPAVMADVTKLSQLEREAYGWIGEGAIAPPHLIADRINLLNSGDMPWFWVMERSGELGAWQVLQPTSVDPYTYGSWDEVTDQGKLQATFDPSGRNVYIVAGGSSNLPTVASHLMTLQTLLMLRETGRDTIFVCLAMPGYAKYHSQTGKSPEEYIALTDEDGIPMDEFIALSVYDWPVTPSFRVLRDGYPPDRDSGGHAVSTVFQLNDFDGAIEETYRRIIRHADVLGLERG</sequence>
<name>A0A838WGC7_9CYAN</name>
<dbReference type="Pfam" id="PF00550">
    <property type="entry name" value="PP-binding"/>
    <property type="match status" value="1"/>
</dbReference>
<dbReference type="GO" id="GO:0004315">
    <property type="term" value="F:3-oxoacyl-[acyl-carrier-protein] synthase activity"/>
    <property type="evidence" value="ECO:0007669"/>
    <property type="project" value="InterPro"/>
</dbReference>
<evidence type="ECO:0000313" key="7">
    <source>
        <dbReference type="EMBL" id="MBA4464726.1"/>
    </source>
</evidence>
<organism evidence="7 8">
    <name type="scientific">Cylindrospermopsis raciborskii CS-506_A</name>
    <dbReference type="NCBI Taxonomy" id="2585140"/>
    <lineage>
        <taxon>Bacteria</taxon>
        <taxon>Bacillati</taxon>
        <taxon>Cyanobacteriota</taxon>
        <taxon>Cyanophyceae</taxon>
        <taxon>Nostocales</taxon>
        <taxon>Aphanizomenonaceae</taxon>
        <taxon>Cylindrospermopsis</taxon>
    </lineage>
</organism>
<dbReference type="InterPro" id="IPR014030">
    <property type="entry name" value="Ketoacyl_synth_N"/>
</dbReference>
<dbReference type="GO" id="GO:0006633">
    <property type="term" value="P:fatty acid biosynthetic process"/>
    <property type="evidence" value="ECO:0007669"/>
    <property type="project" value="InterPro"/>
</dbReference>
<dbReference type="SMART" id="SM00827">
    <property type="entry name" value="PKS_AT"/>
    <property type="match status" value="1"/>
</dbReference>
<feature type="domain" description="Carrier" evidence="5">
    <location>
        <begin position="1002"/>
        <end position="1077"/>
    </location>
</feature>
<dbReference type="SUPFAM" id="SSF53901">
    <property type="entry name" value="Thiolase-like"/>
    <property type="match status" value="1"/>
</dbReference>
<dbReference type="InterPro" id="IPR014031">
    <property type="entry name" value="Ketoacyl_synth_C"/>
</dbReference>
<dbReference type="Gene3D" id="3.40.47.10">
    <property type="match status" value="1"/>
</dbReference>
<dbReference type="GO" id="GO:0004312">
    <property type="term" value="F:fatty acid synthase activity"/>
    <property type="evidence" value="ECO:0007669"/>
    <property type="project" value="TreeGrafter"/>
</dbReference>
<dbReference type="Pfam" id="PF22621">
    <property type="entry name" value="CurL-like_PKS_C"/>
    <property type="match status" value="1"/>
</dbReference>
<dbReference type="InterPro" id="IPR006162">
    <property type="entry name" value="Ppantetheine_attach_site"/>
</dbReference>
<dbReference type="SUPFAM" id="SSF52151">
    <property type="entry name" value="FabD/lysophospholipase-like"/>
    <property type="match status" value="1"/>
</dbReference>
<keyword evidence="2" id="KW-0597">Phosphoprotein</keyword>
<reference evidence="7 8" key="1">
    <citation type="journal article" date="2020" name="J. Appl. Phycol.">
        <title>Morphological changes and genome evolution in Raphidiopsis raciborskii CS-506 after 23 years in culture.</title>
        <authorList>
            <person name="Willis A."/>
            <person name="Bent S.J."/>
            <person name="Jameson I.D."/>
        </authorList>
    </citation>
    <scope>NUCLEOTIDE SEQUENCE [LARGE SCALE GENOMIC DNA]</scope>
    <source>
        <strain evidence="7 8">CS-506_A</strain>
    </source>
</reference>
<dbReference type="InterPro" id="IPR018201">
    <property type="entry name" value="Ketoacyl_synth_AS"/>
</dbReference>
<dbReference type="Gene3D" id="1.10.1200.10">
    <property type="entry name" value="ACP-like"/>
    <property type="match status" value="1"/>
</dbReference>
<dbReference type="InterPro" id="IPR050091">
    <property type="entry name" value="PKS_NRPS_Biosynth_Enz"/>
</dbReference>
<dbReference type="SUPFAM" id="SSF47336">
    <property type="entry name" value="ACP-like"/>
    <property type="match status" value="1"/>
</dbReference>
<dbReference type="Gene3D" id="3.40.366.10">
    <property type="entry name" value="Malonyl-Coenzyme A Acyl Carrier Protein, domain 2"/>
    <property type="match status" value="1"/>
</dbReference>
<dbReference type="Gene3D" id="3.40.630.30">
    <property type="match status" value="1"/>
</dbReference>
<dbReference type="InterPro" id="IPR001227">
    <property type="entry name" value="Ac_transferase_dom_sf"/>
</dbReference>
<keyword evidence="3 7" id="KW-0808">Transferase</keyword>
<evidence type="ECO:0000256" key="1">
    <source>
        <dbReference type="ARBA" id="ARBA00022450"/>
    </source>
</evidence>
<dbReference type="InterPro" id="IPR009081">
    <property type="entry name" value="PP-bd_ACP"/>
</dbReference>
<accession>A0A838WGC7</accession>
<evidence type="ECO:0000313" key="8">
    <source>
        <dbReference type="Proteomes" id="UP000538075"/>
    </source>
</evidence>
<dbReference type="SMART" id="SM00823">
    <property type="entry name" value="PKS_PP"/>
    <property type="match status" value="1"/>
</dbReference>
<keyword evidence="7" id="KW-0012">Acyltransferase</keyword>
<dbReference type="InterPro" id="IPR020806">
    <property type="entry name" value="PKS_PP-bd"/>
</dbReference>
<dbReference type="Pfam" id="PF00698">
    <property type="entry name" value="Acyl_transf_1"/>
    <property type="match status" value="1"/>
</dbReference>
<dbReference type="Pfam" id="PF00109">
    <property type="entry name" value="ketoacyl-synt"/>
    <property type="match status" value="1"/>
</dbReference>
<feature type="domain" description="Ketosynthase family 3 (KS3)" evidence="6">
    <location>
        <begin position="35"/>
        <end position="453"/>
    </location>
</feature>
<dbReference type="Pfam" id="PF02801">
    <property type="entry name" value="Ketoacyl-synt_C"/>
    <property type="match status" value="1"/>
</dbReference>
<dbReference type="InterPro" id="IPR016039">
    <property type="entry name" value="Thiolase-like"/>
</dbReference>
<dbReference type="GO" id="GO:0031177">
    <property type="term" value="F:phosphopantetheine binding"/>
    <property type="evidence" value="ECO:0007669"/>
    <property type="project" value="InterPro"/>
</dbReference>
<dbReference type="Proteomes" id="UP000538075">
    <property type="component" value="Unassembled WGS sequence"/>
</dbReference>
<dbReference type="FunFam" id="3.40.47.10:FF:000019">
    <property type="entry name" value="Polyketide synthase type I"/>
    <property type="match status" value="1"/>
</dbReference>